<comment type="caution">
    <text evidence="2">The sequence shown here is derived from an EMBL/GenBank/DDBJ whole genome shotgun (WGS) entry which is preliminary data.</text>
</comment>
<evidence type="ECO:0000313" key="3">
    <source>
        <dbReference type="Proteomes" id="UP000286287"/>
    </source>
</evidence>
<dbReference type="EMBL" id="QYUJ01000014">
    <property type="protein sequence ID" value="RJF72315.1"/>
    <property type="molecule type" value="Genomic_DNA"/>
</dbReference>
<proteinExistence type="predicted"/>
<evidence type="ECO:0000313" key="2">
    <source>
        <dbReference type="EMBL" id="RJF72315.1"/>
    </source>
</evidence>
<evidence type="ECO:0000256" key="1">
    <source>
        <dbReference type="SAM" id="MobiDB-lite"/>
    </source>
</evidence>
<feature type="compositionally biased region" description="Basic and acidic residues" evidence="1">
    <location>
        <begin position="47"/>
        <end position="72"/>
    </location>
</feature>
<feature type="compositionally biased region" description="Polar residues" evidence="1">
    <location>
        <begin position="19"/>
        <end position="40"/>
    </location>
</feature>
<name>A0A418V889_9DEIO</name>
<organism evidence="2 3">
    <name type="scientific">Deinococcus cavernae</name>
    <dbReference type="NCBI Taxonomy" id="2320857"/>
    <lineage>
        <taxon>Bacteria</taxon>
        <taxon>Thermotogati</taxon>
        <taxon>Deinococcota</taxon>
        <taxon>Deinococci</taxon>
        <taxon>Deinococcales</taxon>
        <taxon>Deinococcaceae</taxon>
        <taxon>Deinococcus</taxon>
    </lineage>
</organism>
<protein>
    <submittedName>
        <fullName evidence="2">Uncharacterized protein</fullName>
    </submittedName>
</protein>
<feature type="compositionally biased region" description="Basic and acidic residues" evidence="1">
    <location>
        <begin position="1"/>
        <end position="18"/>
    </location>
</feature>
<dbReference type="AlphaFoldDB" id="A0A418V889"/>
<reference evidence="2 3" key="1">
    <citation type="submission" date="2018-09" db="EMBL/GenBank/DDBJ databases">
        <authorList>
            <person name="Zhu H."/>
        </authorList>
    </citation>
    <scope>NUCLEOTIDE SEQUENCE [LARGE SCALE GENOMIC DNA]</scope>
    <source>
        <strain evidence="2 3">K2S05-167</strain>
    </source>
</reference>
<sequence length="87" mass="9523">MTDNKQNDNKQYGHDKSDGQPNETTSSTEMTDQQAATNDLQGPGRGARQEPGAHESEQQADQHVKSDARGDLPDIPSMDRANQADQE</sequence>
<dbReference type="OrthoDB" id="71241at2"/>
<dbReference type="Proteomes" id="UP000286287">
    <property type="component" value="Unassembled WGS sequence"/>
</dbReference>
<keyword evidence="3" id="KW-1185">Reference proteome</keyword>
<feature type="region of interest" description="Disordered" evidence="1">
    <location>
        <begin position="1"/>
        <end position="87"/>
    </location>
</feature>
<dbReference type="RefSeq" id="WP_119764325.1">
    <property type="nucleotide sequence ID" value="NZ_QYUJ01000014.1"/>
</dbReference>
<accession>A0A418V889</accession>
<gene>
    <name evidence="2" type="ORF">D3875_12920</name>
</gene>